<evidence type="ECO:0000313" key="4">
    <source>
        <dbReference type="Proteomes" id="UP000295518"/>
    </source>
</evidence>
<dbReference type="InterPro" id="IPR003156">
    <property type="entry name" value="DHHA1_dom"/>
</dbReference>
<organism evidence="3 4">
    <name type="scientific">Mycoplasma testudineum</name>
    <dbReference type="NCBI Taxonomy" id="244584"/>
    <lineage>
        <taxon>Bacteria</taxon>
        <taxon>Bacillati</taxon>
        <taxon>Mycoplasmatota</taxon>
        <taxon>Mollicutes</taxon>
        <taxon>Mycoplasmataceae</taxon>
        <taxon>Mycoplasma</taxon>
    </lineage>
</organism>
<proteinExistence type="predicted"/>
<evidence type="ECO:0000259" key="2">
    <source>
        <dbReference type="Pfam" id="PF02272"/>
    </source>
</evidence>
<dbReference type="Pfam" id="PF01368">
    <property type="entry name" value="DHH"/>
    <property type="match status" value="1"/>
</dbReference>
<dbReference type="SUPFAM" id="SSF64182">
    <property type="entry name" value="DHH phosphoesterases"/>
    <property type="match status" value="1"/>
</dbReference>
<keyword evidence="4" id="KW-1185">Reference proteome</keyword>
<accession>A0A4R6ICA9</accession>
<dbReference type="OrthoDB" id="9803668at2"/>
<dbReference type="PANTHER" id="PTHR47618">
    <property type="entry name" value="BIFUNCTIONAL OLIGORIBONUCLEASE AND PAP PHOSPHATASE NRNA"/>
    <property type="match status" value="1"/>
</dbReference>
<dbReference type="Gene3D" id="3.90.1640.10">
    <property type="entry name" value="inorganic pyrophosphatase (n-terminal core)"/>
    <property type="match status" value="1"/>
</dbReference>
<gene>
    <name evidence="3" type="ORF">EI74_0522</name>
</gene>
<dbReference type="InterPro" id="IPR051319">
    <property type="entry name" value="Oligoribo/pAp-PDE_c-di-AMP_PDE"/>
</dbReference>
<dbReference type="AlphaFoldDB" id="A0A4R6ICA9"/>
<dbReference type="Pfam" id="PF02272">
    <property type="entry name" value="DHHA1"/>
    <property type="match status" value="1"/>
</dbReference>
<dbReference type="GO" id="GO:0003676">
    <property type="term" value="F:nucleic acid binding"/>
    <property type="evidence" value="ECO:0007669"/>
    <property type="project" value="InterPro"/>
</dbReference>
<dbReference type="Gene3D" id="3.10.310.30">
    <property type="match status" value="1"/>
</dbReference>
<dbReference type="InterPro" id="IPR038763">
    <property type="entry name" value="DHH_sf"/>
</dbReference>
<dbReference type="InterPro" id="IPR001667">
    <property type="entry name" value="DDH_dom"/>
</dbReference>
<dbReference type="RefSeq" id="WP_094254684.1">
    <property type="nucleotide sequence ID" value="NZ_NNCE01000004.1"/>
</dbReference>
<dbReference type="Proteomes" id="UP000295518">
    <property type="component" value="Unassembled WGS sequence"/>
</dbReference>
<evidence type="ECO:0000259" key="1">
    <source>
        <dbReference type="Pfam" id="PF01368"/>
    </source>
</evidence>
<dbReference type="PANTHER" id="PTHR47618:SF1">
    <property type="entry name" value="BIFUNCTIONAL OLIGORIBONUCLEASE AND PAP PHOSPHATASE NRNA"/>
    <property type="match status" value="1"/>
</dbReference>
<feature type="domain" description="DHHA1" evidence="2">
    <location>
        <begin position="235"/>
        <end position="315"/>
    </location>
</feature>
<dbReference type="EMBL" id="SNWN01000012">
    <property type="protein sequence ID" value="TDO19883.1"/>
    <property type="molecule type" value="Genomic_DNA"/>
</dbReference>
<reference evidence="3 4" key="1">
    <citation type="submission" date="2019-03" db="EMBL/GenBank/DDBJ databases">
        <title>Genomic Encyclopedia of Archaeal and Bacterial Type Strains, Phase II (KMG-II): from individual species to whole genera.</title>
        <authorList>
            <person name="Goeker M."/>
        </authorList>
    </citation>
    <scope>NUCLEOTIDE SEQUENCE [LARGE SCALE GENOMIC DNA]</scope>
    <source>
        <strain evidence="3 4">ATCC 700618</strain>
    </source>
</reference>
<feature type="domain" description="DDH" evidence="1">
    <location>
        <begin position="21"/>
        <end position="161"/>
    </location>
</feature>
<name>A0A4R6ICA9_9MOLU</name>
<protein>
    <submittedName>
        <fullName evidence="3">Phosphoesterase RecJ-like protein</fullName>
    </submittedName>
</protein>
<comment type="caution">
    <text evidence="3">The sequence shown here is derived from an EMBL/GenBank/DDBJ whole genome shotgun (WGS) entry which is preliminary data.</text>
</comment>
<evidence type="ECO:0000313" key="3">
    <source>
        <dbReference type="EMBL" id="TDO19883.1"/>
    </source>
</evidence>
<sequence>MNNRIIGNSKIIFEAIKKHDNIVVFHHTRPDGDCLGSQAGLAQMIRLNWPNKKVYVVGSNYENFHFLQWHFDPIESIDFTNSLAIVVDVSQPDRIENQELFMSDKFNARARIDHHEVKENEIYKYSWVDPDAAAAGEMVAQFAYEQKLKMDSEAALKTYLAIMTDSNRYQYSGARQMTQTYGSWLLQFDFDVNNLYLNLYKKTLKGIQFSGYVLSNFEVHNKILVFKASRELQEKFQMSETEIASYNNVLANIEDYTIWLFLVEQEDKSWRVRMRSTGPELHEIAAEFRGGGHAKASGATLIDIETELPLMINKLSNIQ</sequence>